<keyword evidence="5" id="KW-0131">Cell cycle</keyword>
<dbReference type="GO" id="GO:0000727">
    <property type="term" value="P:double-strand break repair via break-induced replication"/>
    <property type="evidence" value="ECO:0007669"/>
    <property type="project" value="TreeGrafter"/>
</dbReference>
<dbReference type="GO" id="GO:0006270">
    <property type="term" value="P:DNA replication initiation"/>
    <property type="evidence" value="ECO:0007669"/>
    <property type="project" value="InterPro"/>
</dbReference>
<dbReference type="PANTHER" id="PTHR10507">
    <property type="entry name" value="CDC45-RELATED PROTEIN"/>
    <property type="match status" value="1"/>
</dbReference>
<comment type="caution">
    <text evidence="7">The sequence shown here is derived from an EMBL/GenBank/DDBJ whole genome shotgun (WGS) entry which is preliminary data.</text>
</comment>
<evidence type="ECO:0008006" key="9">
    <source>
        <dbReference type="Google" id="ProtNLM"/>
    </source>
</evidence>
<dbReference type="OMA" id="EDCFMEA"/>
<dbReference type="Proteomes" id="UP000825935">
    <property type="component" value="Chromosome 22"/>
</dbReference>
<keyword evidence="8" id="KW-1185">Reference proteome</keyword>
<evidence type="ECO:0000256" key="6">
    <source>
        <dbReference type="SAM" id="MobiDB-lite"/>
    </source>
</evidence>
<dbReference type="GO" id="GO:0003688">
    <property type="term" value="F:DNA replication origin binding"/>
    <property type="evidence" value="ECO:0007669"/>
    <property type="project" value="TreeGrafter"/>
</dbReference>
<keyword evidence="3" id="KW-0235">DNA replication</keyword>
<proteinExistence type="inferred from homology"/>
<dbReference type="GO" id="GO:0031261">
    <property type="term" value="C:DNA replication preinitiation complex"/>
    <property type="evidence" value="ECO:0007669"/>
    <property type="project" value="TreeGrafter"/>
</dbReference>
<evidence type="ECO:0000256" key="4">
    <source>
        <dbReference type="ARBA" id="ARBA00023242"/>
    </source>
</evidence>
<dbReference type="Pfam" id="PF02724">
    <property type="entry name" value="CDC45"/>
    <property type="match status" value="1"/>
</dbReference>
<dbReference type="InterPro" id="IPR003874">
    <property type="entry name" value="CDC45"/>
</dbReference>
<evidence type="ECO:0000313" key="7">
    <source>
        <dbReference type="EMBL" id="KAH7307614.1"/>
    </source>
</evidence>
<dbReference type="PANTHER" id="PTHR10507:SF0">
    <property type="entry name" value="CELL DIVISION CONTROL PROTEIN 45 HOMOLOG"/>
    <property type="match status" value="1"/>
</dbReference>
<evidence type="ECO:0000313" key="8">
    <source>
        <dbReference type="Proteomes" id="UP000825935"/>
    </source>
</evidence>
<evidence type="ECO:0000256" key="2">
    <source>
        <dbReference type="ARBA" id="ARBA00010727"/>
    </source>
</evidence>
<dbReference type="EMBL" id="CM035427">
    <property type="protein sequence ID" value="KAH7307614.1"/>
    <property type="molecule type" value="Genomic_DNA"/>
</dbReference>
<feature type="region of interest" description="Disordered" evidence="6">
    <location>
        <begin position="160"/>
        <end position="193"/>
    </location>
</feature>
<reference evidence="7" key="1">
    <citation type="submission" date="2021-08" db="EMBL/GenBank/DDBJ databases">
        <title>WGS assembly of Ceratopteris richardii.</title>
        <authorList>
            <person name="Marchant D.B."/>
            <person name="Chen G."/>
            <person name="Jenkins J."/>
            <person name="Shu S."/>
            <person name="Leebens-Mack J."/>
            <person name="Grimwood J."/>
            <person name="Schmutz J."/>
            <person name="Soltis P."/>
            <person name="Soltis D."/>
            <person name="Chen Z.-H."/>
        </authorList>
    </citation>
    <scope>NUCLEOTIDE SEQUENCE</scope>
    <source>
        <strain evidence="7">Whitten #5841</strain>
        <tissue evidence="7">Leaf</tissue>
    </source>
</reference>
<dbReference type="AlphaFoldDB" id="A0A8T2S9G3"/>
<protein>
    <recommendedName>
        <fullName evidence="9">Cell division control protein 45 homolog</fullName>
    </recommendedName>
</protein>
<name>A0A8T2S9G3_CERRI</name>
<comment type="subcellular location">
    <subcellularLocation>
        <location evidence="1">Nucleus</location>
    </subcellularLocation>
</comment>
<dbReference type="OrthoDB" id="10258882at2759"/>
<evidence type="ECO:0000256" key="1">
    <source>
        <dbReference type="ARBA" id="ARBA00004123"/>
    </source>
</evidence>
<keyword evidence="4" id="KW-0539">Nucleus</keyword>
<dbReference type="GO" id="GO:1902977">
    <property type="term" value="P:mitotic DNA replication preinitiation complex assembly"/>
    <property type="evidence" value="ECO:0007669"/>
    <property type="project" value="TreeGrafter"/>
</dbReference>
<organism evidence="7 8">
    <name type="scientific">Ceratopteris richardii</name>
    <name type="common">Triangle waterfern</name>
    <dbReference type="NCBI Taxonomy" id="49495"/>
    <lineage>
        <taxon>Eukaryota</taxon>
        <taxon>Viridiplantae</taxon>
        <taxon>Streptophyta</taxon>
        <taxon>Embryophyta</taxon>
        <taxon>Tracheophyta</taxon>
        <taxon>Polypodiopsida</taxon>
        <taxon>Polypodiidae</taxon>
        <taxon>Polypodiales</taxon>
        <taxon>Pteridineae</taxon>
        <taxon>Pteridaceae</taxon>
        <taxon>Parkerioideae</taxon>
        <taxon>Ceratopteris</taxon>
    </lineage>
</organism>
<accession>A0A8T2S9G3</accession>
<comment type="similarity">
    <text evidence="2">Belongs to the CDC45 family.</text>
</comment>
<dbReference type="GO" id="GO:0003697">
    <property type="term" value="F:single-stranded DNA binding"/>
    <property type="evidence" value="ECO:0007669"/>
    <property type="project" value="TreeGrafter"/>
</dbReference>
<sequence length="592" mass="66433">MVREYSGAAFYEGLRSCALAAPSSPVLVFPSTADTDALCALKIVTHLLAQDSIRYSVYPVASFNDIHSLGTTLSTGGQPFVALLINWGCSRDLRRLLKVGPEGHIFVVDSHRPIHLHNLSDQNRQVTVLYSREDESQADIPYGFDIADLSNSCDLNSESDCEHDLDVSDDELDDESEDGDDGGERKRRRTEDGGISGTLLQNIRKAKLEYYRMGTFHGRPAGCLLYEIAHALHKNNNELLWLACVSLTDQFVHERLSVERYQAGVMELEQHINGSGNLEMATSVTLKDGTKVRIPDVSRISYEDEPRLMLLREWNLYDSMICSSYVATKLKTWSDNGLKRLRLLLAKMGIALVECQQKFQYMSSDMKKRLKEEFQKLLPEYGLSDLYYRSFQRLHGYSSKVSAADVVYGVTALLESWGGNHHTDHFWNAYKALSLNNLEDLQLGMHRAISTQRATLRQGSLAITRKGYIKSARGFRWLKLEDGSDAELLAHPLSLTKFCYFLMDALKEKGARVKPMICAALKPGSSSKMVLIVGVSSRPRLGAQHANRFGMVFQSVAQDLGATFTHDAFESSWIHLDVASVNAFMIHISERL</sequence>
<gene>
    <name evidence="7" type="ORF">KP509_22G068600</name>
</gene>
<evidence type="ECO:0000256" key="3">
    <source>
        <dbReference type="ARBA" id="ARBA00022705"/>
    </source>
</evidence>
<feature type="compositionally biased region" description="Acidic residues" evidence="6">
    <location>
        <begin position="167"/>
        <end position="181"/>
    </location>
</feature>
<dbReference type="GO" id="GO:0003682">
    <property type="term" value="F:chromatin binding"/>
    <property type="evidence" value="ECO:0007669"/>
    <property type="project" value="TreeGrafter"/>
</dbReference>
<evidence type="ECO:0000256" key="5">
    <source>
        <dbReference type="ARBA" id="ARBA00023306"/>
    </source>
</evidence>